<name>A0A427A263_ENSVE</name>
<accession>A0A427A263</accession>
<protein>
    <submittedName>
        <fullName evidence="1">Uncharacterized protein</fullName>
    </submittedName>
</protein>
<reference evidence="1 2" key="1">
    <citation type="journal article" date="2014" name="Agronomy (Basel)">
        <title>A Draft Genome Sequence for Ensete ventricosum, the Drought-Tolerant Tree Against Hunger.</title>
        <authorList>
            <person name="Harrison J."/>
            <person name="Moore K.A."/>
            <person name="Paszkiewicz K."/>
            <person name="Jones T."/>
            <person name="Grant M."/>
            <person name="Ambacheew D."/>
            <person name="Muzemil S."/>
            <person name="Studholme D.J."/>
        </authorList>
    </citation>
    <scope>NUCLEOTIDE SEQUENCE [LARGE SCALE GENOMIC DNA]</scope>
</reference>
<dbReference type="Proteomes" id="UP000287651">
    <property type="component" value="Unassembled WGS sequence"/>
</dbReference>
<comment type="caution">
    <text evidence="1">The sequence shown here is derived from an EMBL/GenBank/DDBJ whole genome shotgun (WGS) entry which is preliminary data.</text>
</comment>
<organism evidence="1 2">
    <name type="scientific">Ensete ventricosum</name>
    <name type="common">Abyssinian banana</name>
    <name type="synonym">Musa ensete</name>
    <dbReference type="NCBI Taxonomy" id="4639"/>
    <lineage>
        <taxon>Eukaryota</taxon>
        <taxon>Viridiplantae</taxon>
        <taxon>Streptophyta</taxon>
        <taxon>Embryophyta</taxon>
        <taxon>Tracheophyta</taxon>
        <taxon>Spermatophyta</taxon>
        <taxon>Magnoliopsida</taxon>
        <taxon>Liliopsida</taxon>
        <taxon>Zingiberales</taxon>
        <taxon>Musaceae</taxon>
        <taxon>Ensete</taxon>
    </lineage>
</organism>
<evidence type="ECO:0000313" key="2">
    <source>
        <dbReference type="Proteomes" id="UP000287651"/>
    </source>
</evidence>
<evidence type="ECO:0000313" key="1">
    <source>
        <dbReference type="EMBL" id="RRT70296.1"/>
    </source>
</evidence>
<gene>
    <name evidence="1" type="ORF">B296_00018609</name>
</gene>
<proteinExistence type="predicted"/>
<dbReference type="AlphaFoldDB" id="A0A427A263"/>
<sequence length="79" mass="8124">MLDELGKGLLTPLAQAGEQGGSGLRGPPSSAKNVVGYFAVAGESARLGPARVRKVVRVGRVLPCQVDCRHGALSLTRNG</sequence>
<dbReference type="EMBL" id="AMZH03004065">
    <property type="protein sequence ID" value="RRT70296.1"/>
    <property type="molecule type" value="Genomic_DNA"/>
</dbReference>